<dbReference type="GeneID" id="19880020"/>
<dbReference type="OMA" id="CIRNDFR"/>
<proteinExistence type="predicted"/>
<feature type="repeat" description="ANK" evidence="3">
    <location>
        <begin position="312"/>
        <end position="344"/>
    </location>
</feature>
<reference evidence="5" key="1">
    <citation type="submission" date="2011-03" db="EMBL/GenBank/DDBJ databases">
        <title>The genome sequence of Vavraia culicis strain floridensis.</title>
        <authorList>
            <consortium name="The Broad Institute Genome Sequencing Platform"/>
            <person name="Cuomo C."/>
            <person name="Becnel J."/>
            <person name="Sanscrainte N."/>
            <person name="Young S.K."/>
            <person name="Zeng Q."/>
            <person name="Gargeya S."/>
            <person name="Fitzgerald M."/>
            <person name="Haas B."/>
            <person name="Abouelleil A."/>
            <person name="Alvarado L."/>
            <person name="Arachchi H.M."/>
            <person name="Berlin A."/>
            <person name="Chapman S.B."/>
            <person name="Gearin G."/>
            <person name="Goldberg J."/>
            <person name="Griggs A."/>
            <person name="Gujja S."/>
            <person name="Hansen M."/>
            <person name="Heiman D."/>
            <person name="Howarth C."/>
            <person name="Larimer J."/>
            <person name="Lui A."/>
            <person name="MacDonald P.J.P."/>
            <person name="McCowen C."/>
            <person name="Montmayeur A."/>
            <person name="Murphy C."/>
            <person name="Neiman D."/>
            <person name="Pearson M."/>
            <person name="Priest M."/>
            <person name="Roberts A."/>
            <person name="Saif S."/>
            <person name="Shea T."/>
            <person name="Sisk P."/>
            <person name="Stolte C."/>
            <person name="Sykes S."/>
            <person name="Wortman J."/>
            <person name="Nusbaum C."/>
            <person name="Birren B."/>
        </authorList>
    </citation>
    <scope>NUCLEOTIDE SEQUENCE [LARGE SCALE GENOMIC DNA]</scope>
    <source>
        <strain evidence="5">floridensis</strain>
    </source>
</reference>
<dbReference type="HOGENOM" id="CLU_049065_0_0_1"/>
<dbReference type="Gene3D" id="1.25.40.20">
    <property type="entry name" value="Ankyrin repeat-containing domain"/>
    <property type="match status" value="1"/>
</dbReference>
<dbReference type="OrthoDB" id="194358at2759"/>
<dbReference type="PANTHER" id="PTHR24188:SF29">
    <property type="entry name" value="GH09064P"/>
    <property type="match status" value="1"/>
</dbReference>
<dbReference type="Proteomes" id="UP000011081">
    <property type="component" value="Unassembled WGS sequence"/>
</dbReference>
<accession>L2GST2</accession>
<keyword evidence="2 3" id="KW-0040">ANK repeat</keyword>
<dbReference type="VEuPathDB" id="MicrosporidiaDB:VCUG_02153"/>
<dbReference type="InterPro" id="IPR002110">
    <property type="entry name" value="Ankyrin_rpt"/>
</dbReference>
<organism evidence="4 5">
    <name type="scientific">Vavraia culicis (isolate floridensis)</name>
    <name type="common">Microsporidian parasite</name>
    <dbReference type="NCBI Taxonomy" id="948595"/>
    <lineage>
        <taxon>Eukaryota</taxon>
        <taxon>Fungi</taxon>
        <taxon>Fungi incertae sedis</taxon>
        <taxon>Microsporidia</taxon>
        <taxon>Pleistophoridae</taxon>
        <taxon>Vavraia</taxon>
    </lineage>
</organism>
<dbReference type="RefSeq" id="XP_008075166.1">
    <property type="nucleotide sequence ID" value="XM_008076975.1"/>
</dbReference>
<evidence type="ECO:0000256" key="2">
    <source>
        <dbReference type="ARBA" id="ARBA00023043"/>
    </source>
</evidence>
<protein>
    <submittedName>
        <fullName evidence="4">Uncharacterized protein</fullName>
    </submittedName>
</protein>
<dbReference type="AlphaFoldDB" id="L2GST2"/>
<dbReference type="SMART" id="SM00248">
    <property type="entry name" value="ANK"/>
    <property type="match status" value="2"/>
</dbReference>
<keyword evidence="1" id="KW-0677">Repeat</keyword>
<evidence type="ECO:0000313" key="5">
    <source>
        <dbReference type="Proteomes" id="UP000011081"/>
    </source>
</evidence>
<evidence type="ECO:0000256" key="1">
    <source>
        <dbReference type="ARBA" id="ARBA00022737"/>
    </source>
</evidence>
<dbReference type="STRING" id="948595.L2GST2"/>
<evidence type="ECO:0000256" key="3">
    <source>
        <dbReference type="PROSITE-ProRule" id="PRU00023"/>
    </source>
</evidence>
<dbReference type="InParanoid" id="L2GST2"/>
<keyword evidence="5" id="KW-1185">Reference proteome</keyword>
<dbReference type="Pfam" id="PF12796">
    <property type="entry name" value="Ank_2"/>
    <property type="match status" value="1"/>
</dbReference>
<dbReference type="PROSITE" id="PS50297">
    <property type="entry name" value="ANK_REP_REGION"/>
    <property type="match status" value="1"/>
</dbReference>
<gene>
    <name evidence="4" type="ORF">VCUG_02153</name>
</gene>
<sequence length="466" mass="54234">MRRFPQTLASINATRRISFQKFLQTDASFKTQRTIIIQLHSLHNFLVKNGILAKQKPRPLSTSIPPFEQAYQLHLQKLALFDRSKKIYNLVYHSSLHNQMTKILLLALFSNNDAVIQKVIDSGYPPDIVKRCIPLYHYFCATGNKTLMSHVAYKASSFFGLSASIILSFKGKLELDRIDFAFMTLKQYLLFNEFRGINTIDKKVNKFLSGYCGYSSESSVNSSNTETSSHDSDESFIHSQLQFERIRNDIDHKVLFPLDFLCIRNDFRAVEELLKHTPDFATLSKFCFLLQSHAGITLKLLQYRADPNQSFRGYTPLHVAARIGNLDVAAIFIALNADLDAKDYFNRTPMYYAKLYKHERLVDLFNQSKNKRILPYVSTDLKFLNFDIFEGESCRERLRLTKEHLKRAMEKQYQKRRFMIVSLFSLTAAIKTVQTNIKMLEEWKSERVCYTALNSYEKFKSIIIKR</sequence>
<dbReference type="InterPro" id="IPR036770">
    <property type="entry name" value="Ankyrin_rpt-contain_sf"/>
</dbReference>
<name>L2GST2_VAVCU</name>
<dbReference type="PANTHER" id="PTHR24188">
    <property type="entry name" value="ANKYRIN REPEAT PROTEIN"/>
    <property type="match status" value="1"/>
</dbReference>
<dbReference type="EMBL" id="GL877449">
    <property type="protein sequence ID" value="ELA46348.1"/>
    <property type="molecule type" value="Genomic_DNA"/>
</dbReference>
<dbReference type="SUPFAM" id="SSF48403">
    <property type="entry name" value="Ankyrin repeat"/>
    <property type="match status" value="1"/>
</dbReference>
<dbReference type="PROSITE" id="PS50088">
    <property type="entry name" value="ANK_REPEAT"/>
    <property type="match status" value="1"/>
</dbReference>
<evidence type="ECO:0000313" key="4">
    <source>
        <dbReference type="EMBL" id="ELA46348.1"/>
    </source>
</evidence>